<feature type="transmembrane region" description="Helical" evidence="7">
    <location>
        <begin position="59"/>
        <end position="76"/>
    </location>
</feature>
<dbReference type="PANTHER" id="PTHR42810">
    <property type="entry name" value="PURINE PERMEASE C1399.01C-RELATED"/>
    <property type="match status" value="1"/>
</dbReference>
<dbReference type="InterPro" id="IPR006043">
    <property type="entry name" value="NCS2"/>
</dbReference>
<evidence type="ECO:0000256" key="2">
    <source>
        <dbReference type="ARBA" id="ARBA00008821"/>
    </source>
</evidence>
<accession>V2VTT6</accession>
<dbReference type="Proteomes" id="UP000018418">
    <property type="component" value="Unassembled WGS sequence"/>
</dbReference>
<protein>
    <submittedName>
        <fullName evidence="8">Pyrimidine utilization transporter G</fullName>
    </submittedName>
</protein>
<gene>
    <name evidence="8" type="ORF">P255_01670</name>
</gene>
<feature type="transmembrane region" description="Helical" evidence="7">
    <location>
        <begin position="350"/>
        <end position="373"/>
    </location>
</feature>
<evidence type="ECO:0000256" key="7">
    <source>
        <dbReference type="SAM" id="Phobius"/>
    </source>
</evidence>
<feature type="transmembrane region" description="Helical" evidence="7">
    <location>
        <begin position="173"/>
        <end position="190"/>
    </location>
</feature>
<feature type="transmembrane region" description="Helical" evidence="7">
    <location>
        <begin position="109"/>
        <end position="129"/>
    </location>
</feature>
<dbReference type="GO" id="GO:0005886">
    <property type="term" value="C:plasma membrane"/>
    <property type="evidence" value="ECO:0007669"/>
    <property type="project" value="TreeGrafter"/>
</dbReference>
<feature type="transmembrane region" description="Helical" evidence="7">
    <location>
        <begin position="83"/>
        <end position="103"/>
    </location>
</feature>
<evidence type="ECO:0000256" key="3">
    <source>
        <dbReference type="ARBA" id="ARBA00022448"/>
    </source>
</evidence>
<feature type="transmembrane region" description="Helical" evidence="7">
    <location>
        <begin position="408"/>
        <end position="425"/>
    </location>
</feature>
<comment type="subcellular location">
    <subcellularLocation>
        <location evidence="1">Membrane</location>
        <topology evidence="1">Multi-pass membrane protein</topology>
    </subcellularLocation>
</comment>
<dbReference type="HOGENOM" id="CLU_017959_1_1_6"/>
<organism evidence="8 9">
    <name type="scientific">Acinetobacter brisouii CIP 110357</name>
    <dbReference type="NCBI Taxonomy" id="1341683"/>
    <lineage>
        <taxon>Bacteria</taxon>
        <taxon>Pseudomonadati</taxon>
        <taxon>Pseudomonadota</taxon>
        <taxon>Gammaproteobacteria</taxon>
        <taxon>Moraxellales</taxon>
        <taxon>Moraxellaceae</taxon>
        <taxon>Acinetobacter</taxon>
    </lineage>
</organism>
<evidence type="ECO:0000256" key="1">
    <source>
        <dbReference type="ARBA" id="ARBA00004141"/>
    </source>
</evidence>
<dbReference type="Pfam" id="PF00860">
    <property type="entry name" value="Xan_ur_permease"/>
    <property type="match status" value="1"/>
</dbReference>
<evidence type="ECO:0000313" key="9">
    <source>
        <dbReference type="Proteomes" id="UP000018418"/>
    </source>
</evidence>
<feature type="transmembrane region" description="Helical" evidence="7">
    <location>
        <begin position="33"/>
        <end position="53"/>
    </location>
</feature>
<proteinExistence type="inferred from homology"/>
<evidence type="ECO:0000256" key="6">
    <source>
        <dbReference type="ARBA" id="ARBA00023136"/>
    </source>
</evidence>
<keyword evidence="9" id="KW-1185">Reference proteome</keyword>
<name>V2VTT6_9GAMM</name>
<comment type="similarity">
    <text evidence="2">Belongs to the nucleobase:cation symporter-2 (NCS2) (TC 2.A.40) family.</text>
</comment>
<feature type="transmembrane region" description="Helical" evidence="7">
    <location>
        <begin position="244"/>
        <end position="261"/>
    </location>
</feature>
<dbReference type="STRING" id="396323.VH98_02610"/>
<evidence type="ECO:0000313" key="8">
    <source>
        <dbReference type="EMBL" id="ESK51164.1"/>
    </source>
</evidence>
<dbReference type="EMBL" id="AYEU01000006">
    <property type="protein sequence ID" value="ESK51164.1"/>
    <property type="molecule type" value="Genomic_DNA"/>
</dbReference>
<feature type="transmembrane region" description="Helical" evidence="7">
    <location>
        <begin position="319"/>
        <end position="338"/>
    </location>
</feature>
<reference evidence="8 9" key="1">
    <citation type="submission" date="2013-10" db="EMBL/GenBank/DDBJ databases">
        <title>The Genome Sequence of Acinetobacter brisouii CIP 110357.</title>
        <authorList>
            <consortium name="The Broad Institute Genomics Platform"/>
            <consortium name="The Broad Institute Genome Sequencing Center for Infectious Disease"/>
            <person name="Cerqueira G."/>
            <person name="Feldgarden M."/>
            <person name="Courvalin P."/>
            <person name="Grillot-Courvalin C."/>
            <person name="Clermont D."/>
            <person name="Rocha E."/>
            <person name="Yoon E.-J."/>
            <person name="Nemec A."/>
            <person name="Young S.K."/>
            <person name="Zeng Q."/>
            <person name="Gargeya S."/>
            <person name="Fitzgerald M."/>
            <person name="Abouelleil A."/>
            <person name="Alvarado L."/>
            <person name="Berlin A.M."/>
            <person name="Chapman S.B."/>
            <person name="Gainer-Dewar J."/>
            <person name="Goldberg J."/>
            <person name="Gnerre S."/>
            <person name="Griggs A."/>
            <person name="Gujja S."/>
            <person name="Hansen M."/>
            <person name="Howarth C."/>
            <person name="Imamovic A."/>
            <person name="Ireland A."/>
            <person name="Larimer J."/>
            <person name="McCowan C."/>
            <person name="Murphy C."/>
            <person name="Pearson M."/>
            <person name="Poon T.W."/>
            <person name="Priest M."/>
            <person name="Roberts A."/>
            <person name="Saif S."/>
            <person name="Shea T."/>
            <person name="Sykes S."/>
            <person name="Wortman J."/>
            <person name="Nusbaum C."/>
            <person name="Birren B."/>
        </authorList>
    </citation>
    <scope>NUCLEOTIDE SEQUENCE [LARGE SCALE GENOMIC DNA]</scope>
    <source>
        <strain evidence="8 9">CIP 110357</strain>
    </source>
</reference>
<dbReference type="InterPro" id="IPR006042">
    <property type="entry name" value="Xan_ur_permease"/>
</dbReference>
<dbReference type="NCBIfam" id="TIGR00801">
    <property type="entry name" value="ncs2"/>
    <property type="match status" value="1"/>
</dbReference>
<feature type="transmembrane region" description="Helical" evidence="7">
    <location>
        <begin position="385"/>
        <end position="402"/>
    </location>
</feature>
<evidence type="ECO:0000256" key="4">
    <source>
        <dbReference type="ARBA" id="ARBA00022692"/>
    </source>
</evidence>
<dbReference type="GO" id="GO:0042907">
    <property type="term" value="F:xanthine transmembrane transporter activity"/>
    <property type="evidence" value="ECO:0007669"/>
    <property type="project" value="TreeGrafter"/>
</dbReference>
<feature type="transmembrane region" description="Helical" evidence="7">
    <location>
        <begin position="197"/>
        <end position="217"/>
    </location>
</feature>
<feature type="transmembrane region" description="Helical" evidence="7">
    <location>
        <begin position="141"/>
        <end position="161"/>
    </location>
</feature>
<dbReference type="PANTHER" id="PTHR42810:SF2">
    <property type="entry name" value="PURINE PERMEASE C1399.01C-RELATED"/>
    <property type="match status" value="1"/>
</dbReference>
<dbReference type="PATRIC" id="fig|1341683.3.peg.1659"/>
<evidence type="ECO:0000256" key="5">
    <source>
        <dbReference type="ARBA" id="ARBA00022989"/>
    </source>
</evidence>
<dbReference type="AlphaFoldDB" id="V2VTT6"/>
<sequence>MKESWFNQWRPYQGNLEQTPVATNEYLPAGQTLVLGIQHAFAMFGATVLAPLLMGFDPSLTMLITGIGTIIFFLITGGRVPSYLGSSFAFIGAVAAVTGYNGVGVNPHIALALGGIIACGIVYMLVGLLVMKIGTAWIENLLPPVVTGSIVMIIGLNLAPVTIKGVSGNSFDTWMALVTVLCIGGIAVFTKGMLRRLLLLVGLLLSYALYFILANVLGLGKPIDFAPIANAAWFGLPTFHHPEFSLNAMLLIAPVAIILIAENLGHFKAVSAMTGQNISPYMGRAFFADGLCTTLSASIGGTGMTTYAENIGVMAATRIYSTLVFVIAGVFAMLLGLSPKFGAVVSTIPVAILGGASIVVFGLITIAGARIWMSNQVDFAQNGNMLVAAITIIMGTGNYSLHIGQFDLGGIGTATFAAILLNLVLNRKAVQSKLTQEPALSESQVVSK</sequence>
<keyword evidence="3" id="KW-0813">Transport</keyword>
<keyword evidence="6 7" id="KW-0472">Membrane</keyword>
<comment type="caution">
    <text evidence="8">The sequence shown here is derived from an EMBL/GenBank/DDBJ whole genome shotgun (WGS) entry which is preliminary data.</text>
</comment>
<keyword evidence="5 7" id="KW-1133">Transmembrane helix</keyword>
<keyword evidence="4 7" id="KW-0812">Transmembrane</keyword>